<reference evidence="5" key="1">
    <citation type="journal article" date="2015" name="Genome Announc.">
        <title>Genome sequence of the AIDS-associated pathogen Penicillium marneffei (ATCC18224) and its near taxonomic relative Talaromyces stipitatus (ATCC10500).</title>
        <authorList>
            <person name="Nierman W.C."/>
            <person name="Fedorova-Abrams N.D."/>
            <person name="Andrianopoulos A."/>
        </authorList>
    </citation>
    <scope>NUCLEOTIDE SEQUENCE [LARGE SCALE GENOMIC DNA]</scope>
    <source>
        <strain evidence="5">ATCC 10500 / CBS 375.48 / QM 6759 / NRRL 1006</strain>
    </source>
</reference>
<dbReference type="OrthoDB" id="7042322at2759"/>
<organism evidence="4 5">
    <name type="scientific">Talaromyces stipitatus (strain ATCC 10500 / CBS 375.48 / QM 6759 / NRRL 1006)</name>
    <name type="common">Penicillium stipitatum</name>
    <dbReference type="NCBI Taxonomy" id="441959"/>
    <lineage>
        <taxon>Eukaryota</taxon>
        <taxon>Fungi</taxon>
        <taxon>Dikarya</taxon>
        <taxon>Ascomycota</taxon>
        <taxon>Pezizomycotina</taxon>
        <taxon>Eurotiomycetes</taxon>
        <taxon>Eurotiomycetidae</taxon>
        <taxon>Eurotiales</taxon>
        <taxon>Trichocomaceae</taxon>
        <taxon>Talaromyces</taxon>
        <taxon>Talaromyces sect. Talaromyces</taxon>
    </lineage>
</organism>
<dbReference type="STRING" id="441959.B8MA06"/>
<comment type="similarity">
    <text evidence="1">Belongs to the class-I pyridoxal-phosphate-dependent aminotransferase family.</text>
</comment>
<dbReference type="InterPro" id="IPR015421">
    <property type="entry name" value="PyrdxlP-dep_Trfase_major"/>
</dbReference>
<dbReference type="InterPro" id="IPR004838">
    <property type="entry name" value="NHTrfase_class1_PyrdxlP-BS"/>
</dbReference>
<dbReference type="InterPro" id="IPR004839">
    <property type="entry name" value="Aminotransferase_I/II_large"/>
</dbReference>
<dbReference type="eggNOG" id="KOG0257">
    <property type="taxonomic scope" value="Eukaryota"/>
</dbReference>
<gene>
    <name evidence="4" type="ORF">TSTA_119220</name>
</gene>
<dbReference type="InParanoid" id="B8MA06"/>
<dbReference type="Proteomes" id="UP000001745">
    <property type="component" value="Unassembled WGS sequence"/>
</dbReference>
<dbReference type="GeneID" id="8104372"/>
<evidence type="ECO:0000313" key="5">
    <source>
        <dbReference type="Proteomes" id="UP000001745"/>
    </source>
</evidence>
<dbReference type="GO" id="GO:0008483">
    <property type="term" value="F:transaminase activity"/>
    <property type="evidence" value="ECO:0007669"/>
    <property type="project" value="UniProtKB-KW"/>
</dbReference>
<dbReference type="CDD" id="cd00609">
    <property type="entry name" value="AAT_like"/>
    <property type="match status" value="1"/>
</dbReference>
<evidence type="ECO:0000313" key="4">
    <source>
        <dbReference type="EMBL" id="EED18158.1"/>
    </source>
</evidence>
<dbReference type="EMBL" id="EQ962655">
    <property type="protein sequence ID" value="EED18158.1"/>
    <property type="molecule type" value="Genomic_DNA"/>
</dbReference>
<dbReference type="VEuPathDB" id="FungiDB:TSTA_119220"/>
<name>B8MA06_TALSN</name>
<dbReference type="InterPro" id="IPR015422">
    <property type="entry name" value="PyrdxlP-dep_Trfase_small"/>
</dbReference>
<feature type="domain" description="Aminotransferase class I/classII large" evidence="3">
    <location>
        <begin position="37"/>
        <end position="383"/>
    </location>
</feature>
<keyword evidence="5" id="KW-1185">Reference proteome</keyword>
<keyword evidence="4" id="KW-0808">Transferase</keyword>
<dbReference type="Gene3D" id="3.90.1150.10">
    <property type="entry name" value="Aspartate Aminotransferase, domain 1"/>
    <property type="match status" value="1"/>
</dbReference>
<sequence length="393" mass="43650">MNYIEPFVLDDWGTCVDPLSLDELFALSAEGTTTSLDTSTPISYGSVTGQPQLRERIIEYYQSQLSKNVTDLHVAITQGTISANYLVLDTFLRPGDHIIVQYPTYQQLFSVPRRRGIGISLWKADPNNDWSLDPEQLKQLVKKGRTKMIVINKPNNPTGAPIPSAVLGELVKIAAENNIIILADEVFRPLYHGVNPDIGNSPSIIAWAGCYRNIISTGSLSKGFALPGLRIGWVLSPNLQIIDEINLARDYITLSVSGIDQELATFALLPDIRTKILSRSEKICASNLALLTDFIEKWKSKGRLSWVKPVVGASAFIQVFDSTGHPVNDKEYCERMIRDIGLLIVPGGYTFGNGEVGNGERWDFKGYLRIGFVCEKELLTEALRVWGEYLGKD</sequence>
<dbReference type="HOGENOM" id="CLU_017584_4_4_1"/>
<evidence type="ECO:0000256" key="2">
    <source>
        <dbReference type="ARBA" id="ARBA00022898"/>
    </source>
</evidence>
<proteinExistence type="inferred from homology"/>
<evidence type="ECO:0000259" key="3">
    <source>
        <dbReference type="Pfam" id="PF00155"/>
    </source>
</evidence>
<dbReference type="Pfam" id="PF00155">
    <property type="entry name" value="Aminotran_1_2"/>
    <property type="match status" value="1"/>
</dbReference>
<keyword evidence="2" id="KW-0663">Pyridoxal phosphate</keyword>
<accession>B8MA06</accession>
<evidence type="ECO:0000256" key="1">
    <source>
        <dbReference type="ARBA" id="ARBA00007441"/>
    </source>
</evidence>
<dbReference type="SUPFAM" id="SSF53383">
    <property type="entry name" value="PLP-dependent transferases"/>
    <property type="match status" value="1"/>
</dbReference>
<dbReference type="PROSITE" id="PS00105">
    <property type="entry name" value="AA_TRANSFER_CLASS_1"/>
    <property type="match status" value="1"/>
</dbReference>
<dbReference type="PhylomeDB" id="B8MA06"/>
<dbReference type="AlphaFoldDB" id="B8MA06"/>
<dbReference type="GO" id="GO:0030170">
    <property type="term" value="F:pyridoxal phosphate binding"/>
    <property type="evidence" value="ECO:0007669"/>
    <property type="project" value="InterPro"/>
</dbReference>
<dbReference type="RefSeq" id="XP_002482150.1">
    <property type="nucleotide sequence ID" value="XM_002482105.1"/>
</dbReference>
<keyword evidence="4" id="KW-0032">Aminotransferase</keyword>
<dbReference type="InterPro" id="IPR015424">
    <property type="entry name" value="PyrdxlP-dep_Trfase"/>
</dbReference>
<protein>
    <submittedName>
        <fullName evidence="4">Aspartate aminotransferase, putative</fullName>
    </submittedName>
</protein>
<dbReference type="OMA" id="MIKASEF"/>
<dbReference type="Gene3D" id="3.40.640.10">
    <property type="entry name" value="Type I PLP-dependent aspartate aminotransferase-like (Major domain)"/>
    <property type="match status" value="1"/>
</dbReference>
<dbReference type="PANTHER" id="PTHR43510:SF1">
    <property type="entry name" value="AMINOTRANSFERASE FUNCTION, HYPOTHETICAL (EUROFUNG)"/>
    <property type="match status" value="1"/>
</dbReference>
<dbReference type="PANTHER" id="PTHR43510">
    <property type="entry name" value="AMINOTRANSFERASE FUNCTION, HYPOTHETICAL (EUROFUNG)"/>
    <property type="match status" value="1"/>
</dbReference>